<evidence type="ECO:0000313" key="1">
    <source>
        <dbReference type="EMBL" id="KAG2199694.1"/>
    </source>
</evidence>
<dbReference type="Pfam" id="PF08894">
    <property type="entry name" value="DUF1838"/>
    <property type="match status" value="1"/>
</dbReference>
<comment type="caution">
    <text evidence="1">The sequence shown here is derived from an EMBL/GenBank/DDBJ whole genome shotgun (WGS) entry which is preliminary data.</text>
</comment>
<dbReference type="EMBL" id="JAEPRD010000092">
    <property type="protein sequence ID" value="KAG2199694.1"/>
    <property type="molecule type" value="Genomic_DNA"/>
</dbReference>
<organism evidence="1 2">
    <name type="scientific">Mucor saturninus</name>
    <dbReference type="NCBI Taxonomy" id="64648"/>
    <lineage>
        <taxon>Eukaryota</taxon>
        <taxon>Fungi</taxon>
        <taxon>Fungi incertae sedis</taxon>
        <taxon>Mucoromycota</taxon>
        <taxon>Mucoromycotina</taxon>
        <taxon>Mucoromycetes</taxon>
        <taxon>Mucorales</taxon>
        <taxon>Mucorineae</taxon>
        <taxon>Mucoraceae</taxon>
        <taxon>Mucor</taxon>
    </lineage>
</organism>
<evidence type="ECO:0000313" key="2">
    <source>
        <dbReference type="Proteomes" id="UP000603453"/>
    </source>
</evidence>
<sequence length="268" mass="30502">YDVNSLLKLRYATDPEANTLFQWEGSIFVFIPGEAPKKLFQCVGMNVSKAKIEENKLKVSGKELTYYLDPTTGQKLSTWDNPWTGEKGLPVMHIANDPVQMALPSFVPLTARHNKYSNTTSVVVELPLFYPNPLATEDHKFDAYDANAMYEAGEFFTFKCNTAEFDDSKTIDHVEVNWTRISKFPPFMKMGDKQGYVLFHCTGYKLPQGSTADDLEPLLAKEISERLPSYAVADDYNPDKENVTSLTYFRDHFETYKNDPSTTWPPAE</sequence>
<proteinExistence type="predicted"/>
<name>A0A8H7QVS0_9FUNG</name>
<feature type="non-terminal residue" evidence="1">
    <location>
        <position position="1"/>
    </location>
</feature>
<dbReference type="Proteomes" id="UP000603453">
    <property type="component" value="Unassembled WGS sequence"/>
</dbReference>
<dbReference type="AlphaFoldDB" id="A0A8H7QVS0"/>
<gene>
    <name evidence="1" type="ORF">INT47_012830</name>
</gene>
<protein>
    <submittedName>
        <fullName evidence="1">Uncharacterized protein</fullName>
    </submittedName>
</protein>
<reference evidence="1" key="1">
    <citation type="submission" date="2020-12" db="EMBL/GenBank/DDBJ databases">
        <title>Metabolic potential, ecology and presence of endohyphal bacteria is reflected in genomic diversity of Mucoromycotina.</title>
        <authorList>
            <person name="Muszewska A."/>
            <person name="Okrasinska A."/>
            <person name="Steczkiewicz K."/>
            <person name="Drgas O."/>
            <person name="Orlowska M."/>
            <person name="Perlinska-Lenart U."/>
            <person name="Aleksandrzak-Piekarczyk T."/>
            <person name="Szatraj K."/>
            <person name="Zielenkiewicz U."/>
            <person name="Pilsyk S."/>
            <person name="Malc E."/>
            <person name="Mieczkowski P."/>
            <person name="Kruszewska J.S."/>
            <person name="Biernat P."/>
            <person name="Pawlowska J."/>
        </authorList>
    </citation>
    <scope>NUCLEOTIDE SEQUENCE</scope>
    <source>
        <strain evidence="1">WA0000017839</strain>
    </source>
</reference>
<dbReference type="OrthoDB" id="899at2759"/>
<keyword evidence="2" id="KW-1185">Reference proteome</keyword>
<dbReference type="InterPro" id="IPR014990">
    <property type="entry name" value="DUF1838"/>
</dbReference>
<accession>A0A8H7QVS0</accession>